<dbReference type="AlphaFoldDB" id="L0A8S3"/>
<evidence type="ECO:0000313" key="3">
    <source>
        <dbReference type="Proteomes" id="UP000010467"/>
    </source>
</evidence>
<evidence type="ECO:0000256" key="1">
    <source>
        <dbReference type="SAM" id="SignalP"/>
    </source>
</evidence>
<keyword evidence="1" id="KW-0732">Signal</keyword>
<protein>
    <submittedName>
        <fullName evidence="2">Uncharacterized protein</fullName>
    </submittedName>
</protein>
<dbReference type="HOGENOM" id="CLU_899324_0_0_0"/>
<name>L0A8S3_DEIPD</name>
<accession>L0A8S3</accession>
<dbReference type="Proteomes" id="UP000010467">
    <property type="component" value="Plasmid pDEIPE01"/>
</dbReference>
<gene>
    <name evidence="2" type="ordered locus">Deipe_4188</name>
</gene>
<sequence length="309" mass="33934">MTRLVRTTCTLLVLAALNGGAQEHNVNQSANGPATVLAGTTHDLHWRLYRPGARAPERSEHSVSLTAPPGARVLGAEYEQIEEEAILAFRSNLPLSAVYARLDEQLREQGFASSEQITRSGALRGTYERGDENVELHVIRSHTETYHVILDLSGASATEAGVPYRPNSGTIVPERPYGPPLLVTYNSGLRWQFYRAGALGPVQPREDLVRLALPRAVNAVREPYLQEEADRVRLPFDTDLPVRQVFDHLAGQLTAQGFELASPSPSAEGNGVSARYTRDLVFVELRVQPQTTSAGGRFVATLDYRPSTR</sequence>
<dbReference type="EMBL" id="CP003383">
    <property type="protein sequence ID" value="AFZ69552.1"/>
    <property type="molecule type" value="Genomic_DNA"/>
</dbReference>
<feature type="signal peptide" evidence="1">
    <location>
        <begin position="1"/>
        <end position="21"/>
    </location>
</feature>
<keyword evidence="3" id="KW-1185">Reference proteome</keyword>
<dbReference type="RefSeq" id="WP_015231453.1">
    <property type="nucleotide sequence ID" value="NC_019789.1"/>
</dbReference>
<geneLocation type="plasmid" evidence="2 3">
    <name>pDEIPE01</name>
</geneLocation>
<feature type="chain" id="PRO_5003939081" evidence="1">
    <location>
        <begin position="22"/>
        <end position="309"/>
    </location>
</feature>
<proteinExistence type="predicted"/>
<dbReference type="PATRIC" id="fig|937777.3.peg.4217"/>
<organism evidence="2 3">
    <name type="scientific">Deinococcus peraridilitoris (strain DSM 19664 / LMG 22246 / CIP 109416 / KR-200)</name>
    <dbReference type="NCBI Taxonomy" id="937777"/>
    <lineage>
        <taxon>Bacteria</taxon>
        <taxon>Thermotogati</taxon>
        <taxon>Deinococcota</taxon>
        <taxon>Deinococci</taxon>
        <taxon>Deinococcales</taxon>
        <taxon>Deinococcaceae</taxon>
        <taxon>Deinococcus</taxon>
    </lineage>
</organism>
<evidence type="ECO:0000313" key="2">
    <source>
        <dbReference type="EMBL" id="AFZ69552.1"/>
    </source>
</evidence>
<reference evidence="3" key="1">
    <citation type="submission" date="2012-03" db="EMBL/GenBank/DDBJ databases">
        <title>Complete sequence of plasmid 1 of Deinococcus peraridilitoris DSM 19664.</title>
        <authorList>
            <person name="Lucas S."/>
            <person name="Copeland A."/>
            <person name="Lapidus A."/>
            <person name="Glavina del Rio T."/>
            <person name="Dalin E."/>
            <person name="Tice H."/>
            <person name="Bruce D."/>
            <person name="Goodwin L."/>
            <person name="Pitluck S."/>
            <person name="Peters L."/>
            <person name="Mikhailova N."/>
            <person name="Lu M."/>
            <person name="Kyrpides N."/>
            <person name="Mavromatis K."/>
            <person name="Ivanova N."/>
            <person name="Brettin T."/>
            <person name="Detter J.C."/>
            <person name="Han C."/>
            <person name="Larimer F."/>
            <person name="Land M."/>
            <person name="Hauser L."/>
            <person name="Markowitz V."/>
            <person name="Cheng J.-F."/>
            <person name="Hugenholtz P."/>
            <person name="Woyke T."/>
            <person name="Wu D."/>
            <person name="Pukall R."/>
            <person name="Steenblock K."/>
            <person name="Brambilla E."/>
            <person name="Klenk H.-P."/>
            <person name="Eisen J.A."/>
        </authorList>
    </citation>
    <scope>NUCLEOTIDE SEQUENCE [LARGE SCALE GENOMIC DNA]</scope>
    <source>
        <strain evidence="3">DSM 19664 / LMG 22246 / CIP 109416 / KR-200</strain>
        <plasmid evidence="3">Plasmid pDEIPE01</plasmid>
    </source>
</reference>
<dbReference type="KEGG" id="dpd:Deipe_4188"/>
<keyword evidence="2" id="KW-0614">Plasmid</keyword>